<dbReference type="Pfam" id="PF07714">
    <property type="entry name" value="PK_Tyr_Ser-Thr"/>
    <property type="match status" value="1"/>
</dbReference>
<keyword evidence="3" id="KW-0547">Nucleotide-binding</keyword>
<dbReference type="PROSITE" id="PS50011">
    <property type="entry name" value="PROTEIN_KINASE_DOM"/>
    <property type="match status" value="1"/>
</dbReference>
<dbReference type="GO" id="GO:0005886">
    <property type="term" value="C:plasma membrane"/>
    <property type="evidence" value="ECO:0007669"/>
    <property type="project" value="TreeGrafter"/>
</dbReference>
<gene>
    <name evidence="7" type="ORF">CGOC_LOCUS10851</name>
</gene>
<dbReference type="GO" id="GO:0004383">
    <property type="term" value="F:guanylate cyclase activity"/>
    <property type="evidence" value="ECO:0007669"/>
    <property type="project" value="UniProtKB-EC"/>
</dbReference>
<feature type="domain" description="Protein kinase" evidence="6">
    <location>
        <begin position="1"/>
        <end position="170"/>
    </location>
</feature>
<dbReference type="AlphaFoldDB" id="A0A3P7MZA4"/>
<dbReference type="Proteomes" id="UP000271889">
    <property type="component" value="Unassembled WGS sequence"/>
</dbReference>
<reference evidence="7 8" key="1">
    <citation type="submission" date="2018-11" db="EMBL/GenBank/DDBJ databases">
        <authorList>
            <consortium name="Pathogen Informatics"/>
        </authorList>
    </citation>
    <scope>NUCLEOTIDE SEQUENCE [LARGE SCALE GENOMIC DNA]</scope>
</reference>
<dbReference type="PANTHER" id="PTHR11920">
    <property type="entry name" value="GUANYLYL CYCLASE"/>
    <property type="match status" value="1"/>
</dbReference>
<evidence type="ECO:0000313" key="8">
    <source>
        <dbReference type="Proteomes" id="UP000271889"/>
    </source>
</evidence>
<organism evidence="7 8">
    <name type="scientific">Cylicostephanus goldi</name>
    <name type="common">Nematode worm</name>
    <dbReference type="NCBI Taxonomy" id="71465"/>
    <lineage>
        <taxon>Eukaryota</taxon>
        <taxon>Metazoa</taxon>
        <taxon>Ecdysozoa</taxon>
        <taxon>Nematoda</taxon>
        <taxon>Chromadorea</taxon>
        <taxon>Rhabditida</taxon>
        <taxon>Rhabditina</taxon>
        <taxon>Rhabditomorpha</taxon>
        <taxon>Strongyloidea</taxon>
        <taxon>Strongylidae</taxon>
        <taxon>Cylicostephanus</taxon>
    </lineage>
</organism>
<dbReference type="Gene3D" id="1.10.510.10">
    <property type="entry name" value="Transferase(Phosphotransferase) domain 1"/>
    <property type="match status" value="1"/>
</dbReference>
<comment type="catalytic activity">
    <reaction evidence="1">
        <text>GTP = 3',5'-cyclic GMP + diphosphate</text>
        <dbReference type="Rhea" id="RHEA:13665"/>
        <dbReference type="ChEBI" id="CHEBI:33019"/>
        <dbReference type="ChEBI" id="CHEBI:37565"/>
        <dbReference type="ChEBI" id="CHEBI:57746"/>
        <dbReference type="EC" id="4.6.1.2"/>
    </reaction>
</comment>
<evidence type="ECO:0000256" key="1">
    <source>
        <dbReference type="ARBA" id="ARBA00001436"/>
    </source>
</evidence>
<evidence type="ECO:0000259" key="6">
    <source>
        <dbReference type="PROSITE" id="PS50011"/>
    </source>
</evidence>
<dbReference type="EC" id="4.6.1.2" evidence="2"/>
<dbReference type="GO" id="GO:0007168">
    <property type="term" value="P:receptor guanylyl cyclase signaling pathway"/>
    <property type="evidence" value="ECO:0007669"/>
    <property type="project" value="TreeGrafter"/>
</dbReference>
<dbReference type="InterPro" id="IPR011009">
    <property type="entry name" value="Kinase-like_dom_sf"/>
</dbReference>
<dbReference type="GO" id="GO:0001653">
    <property type="term" value="F:peptide receptor activity"/>
    <property type="evidence" value="ECO:0007669"/>
    <property type="project" value="TreeGrafter"/>
</dbReference>
<protein>
    <recommendedName>
        <fullName evidence="2">guanylate cyclase</fullName>
        <ecNumber evidence="2">4.6.1.2</ecNumber>
    </recommendedName>
</protein>
<dbReference type="GO" id="GO:0004016">
    <property type="term" value="F:adenylate cyclase activity"/>
    <property type="evidence" value="ECO:0007669"/>
    <property type="project" value="TreeGrafter"/>
</dbReference>
<evidence type="ECO:0000313" key="7">
    <source>
        <dbReference type="EMBL" id="VDN28098.1"/>
    </source>
</evidence>
<keyword evidence="5" id="KW-0141">cGMP biosynthesis</keyword>
<evidence type="ECO:0000256" key="4">
    <source>
        <dbReference type="ARBA" id="ARBA00023239"/>
    </source>
</evidence>
<proteinExistence type="predicted"/>
<dbReference type="GO" id="GO:0005524">
    <property type="term" value="F:ATP binding"/>
    <property type="evidence" value="ECO:0007669"/>
    <property type="project" value="InterPro"/>
</dbReference>
<sequence>MCYFYYGNDPLTAFKHSTLIRFDERTNSEFRKMRQIEHDNLNRFIGVSIDTALVYSLWKFCSRGTLQEVITKGSLPMDFVFIRSMMMDIAAGLHFIHTSPMVKHGRLTSQNCTVDDRWQVKISYYGMACIKEYERRTQEEQLWTAPEILRGEADEMGTQEGDVYRYSRFN</sequence>
<dbReference type="InterPro" id="IPR001245">
    <property type="entry name" value="Ser-Thr/Tyr_kinase_cat_dom"/>
</dbReference>
<keyword evidence="8" id="KW-1185">Reference proteome</keyword>
<evidence type="ECO:0000256" key="2">
    <source>
        <dbReference type="ARBA" id="ARBA00012202"/>
    </source>
</evidence>
<evidence type="ECO:0000256" key="5">
    <source>
        <dbReference type="ARBA" id="ARBA00023293"/>
    </source>
</evidence>
<keyword evidence="4" id="KW-0456">Lyase</keyword>
<evidence type="ECO:0000256" key="3">
    <source>
        <dbReference type="ARBA" id="ARBA00022741"/>
    </source>
</evidence>
<dbReference type="SUPFAM" id="SSF56112">
    <property type="entry name" value="Protein kinase-like (PK-like)"/>
    <property type="match status" value="1"/>
</dbReference>
<dbReference type="PANTHER" id="PTHR11920:SF501">
    <property type="entry name" value="GUANYLATE CYCLASE 32E"/>
    <property type="match status" value="1"/>
</dbReference>
<dbReference type="GO" id="GO:0004672">
    <property type="term" value="F:protein kinase activity"/>
    <property type="evidence" value="ECO:0007669"/>
    <property type="project" value="InterPro"/>
</dbReference>
<dbReference type="InterPro" id="IPR050401">
    <property type="entry name" value="Cyclic_nucleotide_synthase"/>
</dbReference>
<name>A0A3P7MZA4_CYLGO</name>
<dbReference type="EMBL" id="UYRV01113236">
    <property type="protein sequence ID" value="VDN28098.1"/>
    <property type="molecule type" value="Genomic_DNA"/>
</dbReference>
<dbReference type="OrthoDB" id="302535at2759"/>
<accession>A0A3P7MZA4</accession>
<dbReference type="InterPro" id="IPR000719">
    <property type="entry name" value="Prot_kinase_dom"/>
</dbReference>